<dbReference type="SUPFAM" id="SSF51726">
    <property type="entry name" value="UROD/MetE-like"/>
    <property type="match status" value="1"/>
</dbReference>
<dbReference type="Proteomes" id="UP000013981">
    <property type="component" value="Unassembled WGS sequence"/>
</dbReference>
<dbReference type="RefSeq" id="WP_016147769.1">
    <property type="nucleotide sequence ID" value="NZ_KB976103.1"/>
</dbReference>
<dbReference type="eggNOG" id="COG0407">
    <property type="taxonomic scope" value="Bacteria"/>
</dbReference>
<dbReference type="GO" id="GO:0006779">
    <property type="term" value="P:porphyrin-containing compound biosynthetic process"/>
    <property type="evidence" value="ECO:0007669"/>
    <property type="project" value="InterPro"/>
</dbReference>
<proteinExistence type="predicted"/>
<dbReference type="AlphaFoldDB" id="R8W0T9"/>
<protein>
    <recommendedName>
        <fullName evidence="1">Uroporphyrinogen decarboxylase (URO-D) domain-containing protein</fullName>
    </recommendedName>
</protein>
<gene>
    <name evidence="2" type="ORF">HMPREF1526_01610</name>
</gene>
<dbReference type="InterPro" id="IPR052024">
    <property type="entry name" value="Methanogen_methyltrans"/>
</dbReference>
<evidence type="ECO:0000313" key="2">
    <source>
        <dbReference type="EMBL" id="EOQ38570.1"/>
    </source>
</evidence>
<feature type="domain" description="Uroporphyrinogen decarboxylase (URO-D)" evidence="1">
    <location>
        <begin position="218"/>
        <end position="418"/>
    </location>
</feature>
<dbReference type="PANTHER" id="PTHR47099">
    <property type="entry name" value="METHYLCOBAMIDE:COM METHYLTRANSFERASE MTBA"/>
    <property type="match status" value="1"/>
</dbReference>
<organism evidence="2 3">
    <name type="scientific">Butyricicoccus pullicaecorum 1.2</name>
    <dbReference type="NCBI Taxonomy" id="1203606"/>
    <lineage>
        <taxon>Bacteria</taxon>
        <taxon>Bacillati</taxon>
        <taxon>Bacillota</taxon>
        <taxon>Clostridia</taxon>
        <taxon>Eubacteriales</taxon>
        <taxon>Butyricicoccaceae</taxon>
        <taxon>Butyricicoccus</taxon>
    </lineage>
</organism>
<sequence length="425" mass="48280">MTSRERVLAAINHQQPDRVPIDFGATGQTGISVCALYRLREYLGLPKKDLDVFEMVQMLGVVDEDLRKIMKSDVIGMNHPEDSLGIMNTGAKKRFVMPDGTPTLINAGNEFDILPDGGVKMYPQGDRNAPPSIYMPSGGYFFDIIDRAPEYDEDNLTPREDFKNFFSVMSDETARYYEKESKRLFTETDYCVIGNLAGAGFGDPGAIPAPFEKHPQGIRKFDEWCMAQILYPEYVQEVFEMQTEFMLKNLEIYKQAVGDNIQICWVSGTDFGTQNAEFMSTDMFQQLYKPYYKRVCDWIHQNTNWKTFFHTCGCVVKLLDDFVDMGMDIINPVQLSAKGMDARMLKEKYGDKLVFWGGGVDTQDMLPNGTPEEVAAQVTERLDILSKGGGYVFNTIHNIVGDTRAENIWAAFHAVHQYNETHFGR</sequence>
<dbReference type="PATRIC" id="fig|1203606.4.peg.1574"/>
<evidence type="ECO:0000259" key="1">
    <source>
        <dbReference type="Pfam" id="PF01208"/>
    </source>
</evidence>
<name>R8W0T9_9FIRM</name>
<dbReference type="Pfam" id="PF01208">
    <property type="entry name" value="URO-D"/>
    <property type="match status" value="1"/>
</dbReference>
<dbReference type="InterPro" id="IPR038071">
    <property type="entry name" value="UROD/MetE-like_sf"/>
</dbReference>
<evidence type="ECO:0000313" key="3">
    <source>
        <dbReference type="Proteomes" id="UP000013981"/>
    </source>
</evidence>
<keyword evidence="3" id="KW-1185">Reference proteome</keyword>
<dbReference type="PANTHER" id="PTHR47099:SF1">
    <property type="entry name" value="METHYLCOBAMIDE:COM METHYLTRANSFERASE MTBA"/>
    <property type="match status" value="1"/>
</dbReference>
<comment type="caution">
    <text evidence="2">The sequence shown here is derived from an EMBL/GenBank/DDBJ whole genome shotgun (WGS) entry which is preliminary data.</text>
</comment>
<dbReference type="EMBL" id="AQOB01000004">
    <property type="protein sequence ID" value="EOQ38570.1"/>
    <property type="molecule type" value="Genomic_DNA"/>
</dbReference>
<reference evidence="2 3" key="1">
    <citation type="submission" date="2013-01" db="EMBL/GenBank/DDBJ databases">
        <title>The Genome Sequence of Butyricicoccus pullicaecorum 1.2.</title>
        <authorList>
            <consortium name="The Broad Institute Genome Sequencing Platform"/>
            <person name="Earl A."/>
            <person name="Ward D."/>
            <person name="Feldgarden M."/>
            <person name="Gevers D."/>
            <person name="Van Immerseel F."/>
            <person name="Eeckhaut V."/>
            <person name="Walker B."/>
            <person name="Young S.K."/>
            <person name="Zeng Q."/>
            <person name="Gargeya S."/>
            <person name="Fitzgerald M."/>
            <person name="Haas B."/>
            <person name="Abouelleil A."/>
            <person name="Alvarado L."/>
            <person name="Arachchi H.M."/>
            <person name="Berlin A.M."/>
            <person name="Chapman S.B."/>
            <person name="Dewar J."/>
            <person name="Goldberg J."/>
            <person name="Griggs A."/>
            <person name="Gujja S."/>
            <person name="Hansen M."/>
            <person name="Howarth C."/>
            <person name="Imamovic A."/>
            <person name="Larimer J."/>
            <person name="McCowan C."/>
            <person name="Murphy C."/>
            <person name="Neiman D."/>
            <person name="Pearson M."/>
            <person name="Priest M."/>
            <person name="Roberts A."/>
            <person name="Saif S."/>
            <person name="Shea T."/>
            <person name="Sisk P."/>
            <person name="Sykes S."/>
            <person name="Wortman J."/>
            <person name="Nusbaum C."/>
            <person name="Birren B."/>
        </authorList>
    </citation>
    <scope>NUCLEOTIDE SEQUENCE [LARGE SCALE GENOMIC DNA]</scope>
    <source>
        <strain evidence="2 3">1.2</strain>
    </source>
</reference>
<dbReference type="InterPro" id="IPR000257">
    <property type="entry name" value="Uroporphyrinogen_deCOase"/>
</dbReference>
<dbReference type="Gene3D" id="3.20.20.210">
    <property type="match status" value="1"/>
</dbReference>
<dbReference type="OrthoDB" id="1890402at2"/>
<accession>R8W0T9</accession>
<dbReference type="HOGENOM" id="CLU_054162_0_0_9"/>
<dbReference type="GO" id="GO:0004853">
    <property type="term" value="F:uroporphyrinogen decarboxylase activity"/>
    <property type="evidence" value="ECO:0007669"/>
    <property type="project" value="InterPro"/>
</dbReference>